<accession>A0A0C9MDP3</accession>
<dbReference type="AlphaFoldDB" id="A0A0C9MDP3"/>
<keyword evidence="4" id="KW-1185">Reference proteome</keyword>
<dbReference type="OrthoDB" id="2272068at2759"/>
<dbReference type="SUPFAM" id="SSF56219">
    <property type="entry name" value="DNase I-like"/>
    <property type="match status" value="1"/>
</dbReference>
<sequence length="972" mass="106776">MFCKSSTAKDLEIQRLQGQLSLSNTNQDASVTAAVVQTNEPSTAASGPAPGSYSQAAHKGAKSVDPARTAKRRLAAGRLFQTATTKGDQGYQYVYLGRSGKVLRSEVRQQLRRAGIDTGRVLDICFPASGTIGILLHIQYVDAFLACMRKCEADHITDFEPLDPANIADPKYSDLSSEEREQMIYEFTNKRSLQTLSFLRPLNVSGVGKYFVSAGWISQEELDNAVSAAIGRLAEKEPKKAEFLFKRRKEATDIHSLPVSLSLWNANGLRQTTVHDVLNHVLDTHVLIVTETWLTSGSFPTNWSQYHLYGSKVLNAFNRGSGGITAFVSPSCPFPVTQLPSYNAHTLSLKVGTLTVHCVYLPPPLSSDKVLSPLRSLPVTSDTIFCGDFNARFGSLLGDTNANARGNSLQPWLEESSLSILNESLAYGTPTFTTFRRQQEVHGIIDLFLTNIGESALLNAQLVIESDLSIGSDHRLMTLTFQYVPPADTVASSVAPLVDSLSGLVSAPTGVRPDVDAINDSLNQCLYECLDSSIGVKSGRPGHWKKYWTQDIKDAARDRDVMYSRWRWASGFAKVEAWGIYQTAHRHFRSLVQAAKRRSWKQFCSHLEKNFSKATAAIKRIKRNKESTATYSHPDGPTASVTTMATHLASVYDGSLLTPTSRPAAPPSIASALPHPVPTDLCLFDADILVALIKRLPNGKAPGLDHLKAEMLKALAPLIAPVLSLLFTLCYQWSYTPVLWRHAQVFPIHQKGDVSDPANFRPISLTSVMRKLFEFSMMPALDEHSPALDVAQGGFRPQRSPLDQALCLHDLMHDYFLTHHHYPVVAFLDIKSAYDTVDRRVIWDLLSRSSLPRPLLSLLINMFDDVLVSVLIANHNSVPFSPATGVLQGSVLSPHLYSLYINSLPSVLRSAVSRGTMVSPPGIRGICVNSLLFADDVAIFGSRADVQTMLNAASGHSFSLGYRWKPSKCAVL</sequence>
<protein>
    <submittedName>
        <fullName evidence="3">RNA-directed DNA polymerase from mobile element jockey-like</fullName>
    </submittedName>
</protein>
<evidence type="ECO:0000256" key="1">
    <source>
        <dbReference type="SAM" id="MobiDB-lite"/>
    </source>
</evidence>
<organism evidence="3">
    <name type="scientific">Mucor ambiguus</name>
    <dbReference type="NCBI Taxonomy" id="91626"/>
    <lineage>
        <taxon>Eukaryota</taxon>
        <taxon>Fungi</taxon>
        <taxon>Fungi incertae sedis</taxon>
        <taxon>Mucoromycota</taxon>
        <taxon>Mucoromycotina</taxon>
        <taxon>Mucoromycetes</taxon>
        <taxon>Mucorales</taxon>
        <taxon>Mucorineae</taxon>
        <taxon>Mucoraceae</taxon>
        <taxon>Mucor</taxon>
    </lineage>
</organism>
<dbReference type="CDD" id="cd01650">
    <property type="entry name" value="RT_nLTR_like"/>
    <property type="match status" value="1"/>
</dbReference>
<name>A0A0C9MDP3_9FUNG</name>
<dbReference type="SUPFAM" id="SSF56672">
    <property type="entry name" value="DNA/RNA polymerases"/>
    <property type="match status" value="1"/>
</dbReference>
<proteinExistence type="predicted"/>
<gene>
    <name evidence="3" type="ORF">MAM1_0221c08272</name>
</gene>
<dbReference type="STRING" id="91626.A0A0C9MDP3"/>
<dbReference type="Proteomes" id="UP000053815">
    <property type="component" value="Unassembled WGS sequence"/>
</dbReference>
<keyword evidence="3" id="KW-0695">RNA-directed DNA polymerase</keyword>
<reference evidence="3" key="1">
    <citation type="submission" date="2014-09" db="EMBL/GenBank/DDBJ databases">
        <title>Draft genome sequence of an oleaginous Mucoromycotina fungus Mucor ambiguus NBRC6742.</title>
        <authorList>
            <person name="Takeda I."/>
            <person name="Yamane N."/>
            <person name="Morita T."/>
            <person name="Tamano K."/>
            <person name="Machida M."/>
            <person name="Baker S."/>
            <person name="Koike H."/>
        </authorList>
    </citation>
    <scope>NUCLEOTIDE SEQUENCE</scope>
    <source>
        <strain evidence="3">NBRC 6742</strain>
    </source>
</reference>
<feature type="region of interest" description="Disordered" evidence="1">
    <location>
        <begin position="40"/>
        <end position="68"/>
    </location>
</feature>
<dbReference type="PROSITE" id="PS50878">
    <property type="entry name" value="RT_POL"/>
    <property type="match status" value="1"/>
</dbReference>
<dbReference type="InterPro" id="IPR000477">
    <property type="entry name" value="RT_dom"/>
</dbReference>
<evidence type="ECO:0000259" key="2">
    <source>
        <dbReference type="PROSITE" id="PS50878"/>
    </source>
</evidence>
<evidence type="ECO:0000313" key="3">
    <source>
        <dbReference type="EMBL" id="GAN08756.1"/>
    </source>
</evidence>
<keyword evidence="3" id="KW-0808">Transferase</keyword>
<dbReference type="Pfam" id="PF14529">
    <property type="entry name" value="Exo_endo_phos_2"/>
    <property type="match status" value="1"/>
</dbReference>
<dbReference type="Gene3D" id="3.60.10.10">
    <property type="entry name" value="Endonuclease/exonuclease/phosphatase"/>
    <property type="match status" value="1"/>
</dbReference>
<dbReference type="InterPro" id="IPR043502">
    <property type="entry name" value="DNA/RNA_pol_sf"/>
</dbReference>
<dbReference type="EMBL" id="DF836510">
    <property type="protein sequence ID" value="GAN08756.1"/>
    <property type="molecule type" value="Genomic_DNA"/>
</dbReference>
<evidence type="ECO:0000313" key="4">
    <source>
        <dbReference type="Proteomes" id="UP000053815"/>
    </source>
</evidence>
<dbReference type="InterPro" id="IPR005135">
    <property type="entry name" value="Endo/exonuclease/phosphatase"/>
</dbReference>
<feature type="domain" description="Reverse transcriptase" evidence="2">
    <location>
        <begin position="729"/>
        <end position="972"/>
    </location>
</feature>
<dbReference type="PANTHER" id="PTHR19446">
    <property type="entry name" value="REVERSE TRANSCRIPTASES"/>
    <property type="match status" value="1"/>
</dbReference>
<keyword evidence="3" id="KW-0548">Nucleotidyltransferase</keyword>
<dbReference type="GO" id="GO:0003964">
    <property type="term" value="F:RNA-directed DNA polymerase activity"/>
    <property type="evidence" value="ECO:0007669"/>
    <property type="project" value="UniProtKB-KW"/>
</dbReference>
<dbReference type="InterPro" id="IPR036691">
    <property type="entry name" value="Endo/exonu/phosph_ase_sf"/>
</dbReference>
<dbReference type="Pfam" id="PF00078">
    <property type="entry name" value="RVT_1"/>
    <property type="match status" value="1"/>
</dbReference>